<sequence length="190" mass="21555">MKKITTIIASLFFSTFLFAQTAWKADPMHSKLSFSTVHHGISDIAGLFKTFEITATTNKTDFSDASFELSTELASIDTEVEMRDNHLRSAEFFEVEKYPKMTFKSTSIEKIEKDKYKLMGNLTLHGITKPVTINMWYRGTIENPQSKAITAGFQFSGILKRSDFDIGPKFPPAMISDEVKIKVNSEFIKQ</sequence>
<dbReference type="PANTHER" id="PTHR34406">
    <property type="entry name" value="PROTEIN YCEI"/>
    <property type="match status" value="1"/>
</dbReference>
<dbReference type="PANTHER" id="PTHR34406:SF1">
    <property type="entry name" value="PROTEIN YCEI"/>
    <property type="match status" value="1"/>
</dbReference>
<feature type="domain" description="Lipid/polyisoprenoid-binding YceI-like" evidence="2">
    <location>
        <begin position="22"/>
        <end position="188"/>
    </location>
</feature>
<reference evidence="5 6" key="1">
    <citation type="submission" date="2019-07" db="EMBL/GenBank/DDBJ databases">
        <title>Novel species of Flavobacterium.</title>
        <authorList>
            <person name="Liu Q."/>
            <person name="Xin Y.-H."/>
        </authorList>
    </citation>
    <scope>NUCLEOTIDE SEQUENCE [LARGE SCALE GENOMIC DNA]</scope>
    <source>
        <strain evidence="3 5">GSP39</strain>
        <strain evidence="4 6">GSR22</strain>
    </source>
</reference>
<keyword evidence="1" id="KW-0732">Signal</keyword>
<dbReference type="Proteomes" id="UP000318528">
    <property type="component" value="Unassembled WGS sequence"/>
</dbReference>
<keyword evidence="5" id="KW-1185">Reference proteome</keyword>
<dbReference type="EMBL" id="VJZL01000009">
    <property type="protein sequence ID" value="TRX10801.1"/>
    <property type="molecule type" value="Genomic_DNA"/>
</dbReference>
<feature type="signal peptide" evidence="1">
    <location>
        <begin position="1"/>
        <end position="19"/>
    </location>
</feature>
<dbReference type="InterPro" id="IPR007372">
    <property type="entry name" value="Lipid/polyisoprenoid-bd_YceI"/>
</dbReference>
<evidence type="ECO:0000256" key="1">
    <source>
        <dbReference type="SAM" id="SignalP"/>
    </source>
</evidence>
<evidence type="ECO:0000313" key="4">
    <source>
        <dbReference type="EMBL" id="TRX10801.1"/>
    </source>
</evidence>
<dbReference type="Proteomes" id="UP000318669">
    <property type="component" value="Unassembled WGS sequence"/>
</dbReference>
<feature type="chain" id="PRO_5022142911" evidence="1">
    <location>
        <begin position="20"/>
        <end position="190"/>
    </location>
</feature>
<dbReference type="SMART" id="SM00867">
    <property type="entry name" value="YceI"/>
    <property type="match status" value="1"/>
</dbReference>
<protein>
    <submittedName>
        <fullName evidence="4">YceI family protein</fullName>
    </submittedName>
</protein>
<dbReference type="EMBL" id="VJZN01000010">
    <property type="protein sequence ID" value="TRX06778.1"/>
    <property type="molecule type" value="Genomic_DNA"/>
</dbReference>
<evidence type="ECO:0000313" key="5">
    <source>
        <dbReference type="Proteomes" id="UP000318528"/>
    </source>
</evidence>
<evidence type="ECO:0000259" key="2">
    <source>
        <dbReference type="SMART" id="SM00867"/>
    </source>
</evidence>
<gene>
    <name evidence="4" type="ORF">FNW11_07370</name>
    <name evidence="3" type="ORF">FNW12_07395</name>
</gene>
<dbReference type="OrthoDB" id="9811006at2"/>
<evidence type="ECO:0000313" key="3">
    <source>
        <dbReference type="EMBL" id="TRX06778.1"/>
    </source>
</evidence>
<dbReference type="SUPFAM" id="SSF101874">
    <property type="entry name" value="YceI-like"/>
    <property type="match status" value="1"/>
</dbReference>
<name>A0A553BRC3_9FLAO</name>
<dbReference type="RefSeq" id="WP_143386482.1">
    <property type="nucleotide sequence ID" value="NZ_VJZL01000009.1"/>
</dbReference>
<dbReference type="AlphaFoldDB" id="A0A553BRC3"/>
<dbReference type="InterPro" id="IPR036761">
    <property type="entry name" value="TTHA0802/YceI-like_sf"/>
</dbReference>
<dbReference type="Gene3D" id="2.40.128.110">
    <property type="entry name" value="Lipid/polyisoprenoid-binding, YceI-like"/>
    <property type="match status" value="1"/>
</dbReference>
<comment type="caution">
    <text evidence="4">The sequence shown here is derived from an EMBL/GenBank/DDBJ whole genome shotgun (WGS) entry which is preliminary data.</text>
</comment>
<evidence type="ECO:0000313" key="6">
    <source>
        <dbReference type="Proteomes" id="UP000318669"/>
    </source>
</evidence>
<dbReference type="Pfam" id="PF04264">
    <property type="entry name" value="YceI"/>
    <property type="match status" value="1"/>
</dbReference>
<accession>A0A553BRC3</accession>
<proteinExistence type="predicted"/>
<organism evidence="4 6">
    <name type="scientific">Flavobacterium gawalongense</name>
    <dbReference type="NCBI Taxonomy" id="2594432"/>
    <lineage>
        <taxon>Bacteria</taxon>
        <taxon>Pseudomonadati</taxon>
        <taxon>Bacteroidota</taxon>
        <taxon>Flavobacteriia</taxon>
        <taxon>Flavobacteriales</taxon>
        <taxon>Flavobacteriaceae</taxon>
        <taxon>Flavobacterium</taxon>
    </lineage>
</organism>